<dbReference type="Proteomes" id="UP000094565">
    <property type="component" value="Chromosome 3"/>
</dbReference>
<dbReference type="SMART" id="SM00753">
    <property type="entry name" value="PAM"/>
    <property type="match status" value="1"/>
</dbReference>
<accession>A0A1B2JEQ6</accession>
<dbReference type="Gene3D" id="1.25.40.570">
    <property type="match status" value="1"/>
</dbReference>
<dbReference type="InterPro" id="IPR050871">
    <property type="entry name" value="26S_Proteasome/COP9_Components"/>
</dbReference>
<sequence>MSDYSDDYMDMDDDEEEYEFEFEDDDEADEPDLPTPDLETNQQPNLPTGNNASTKILKNNDLEMMYYTAKALKDDDANQALKSFRAIIDSNAGQHSLYVFKSIKQSLKLVYEQRNMPAMLELIKLFVKESSNVSSKYRDDSIKKMLDNYDKLSYSNPEVLSSIYDEFLQLISTENGNFSNESLWLKLTMKKANISTDPETKMELIRQMHKVLDGASETYIYNSYLLECLSMEMDTCLNSTVSSTQYSTLRQLYHKALSINVGIPHPRILGIVKEVGGLVYSQLKDFTKASEEYLESFKNYDAAGNPKRIHVLKKLIVSTILSKSEINPFQSREFVSFIDEPEVAKLLELYSSVQNDFIDVFNHLVRVDPFFKEILEKDAYLSNNMDLIVQLMYSKVLLVLIKPFKKCSFSFLCESLQTDQNVVEDLLLRLLHQGKISDFRCDFEQGIVIFYSNPSSILPDFMDINEILNHFIAYPEEPFMKLLNKDEVNEVEMENFDAPEVEEAEIDDDDESDDENPLRVDNNLDFGKRDVSKRSKQTATMLNATPLMSKVLGDAINVDSTGNKPRVADADVMRAISSWIKVVNRCLPKRIAQTLSQIEQVALEQQEQLEKKQRQDIGILTNATEDLNKNIEEITQTSKMAGLDPIGDSEPVQRNDQDHEPSRADVLWKLLNEVKGYHEKIIMESKKVGTEGSKPLGFESDGFLI</sequence>
<evidence type="ECO:0000256" key="1">
    <source>
        <dbReference type="SAM" id="MobiDB-lite"/>
    </source>
</evidence>
<proteinExistence type="predicted"/>
<feature type="compositionally biased region" description="Polar residues" evidence="1">
    <location>
        <begin position="41"/>
        <end position="54"/>
    </location>
</feature>
<organism evidence="3 4">
    <name type="scientific">Komagataella pastoris</name>
    <name type="common">Yeast</name>
    <name type="synonym">Pichia pastoris</name>
    <dbReference type="NCBI Taxonomy" id="4922"/>
    <lineage>
        <taxon>Eukaryota</taxon>
        <taxon>Fungi</taxon>
        <taxon>Dikarya</taxon>
        <taxon>Ascomycota</taxon>
        <taxon>Saccharomycotina</taxon>
        <taxon>Pichiomycetes</taxon>
        <taxon>Pichiales</taxon>
        <taxon>Pichiaceae</taxon>
        <taxon>Komagataella</taxon>
    </lineage>
</organism>
<evidence type="ECO:0000313" key="3">
    <source>
        <dbReference type="EMBL" id="ANZ76473.1"/>
    </source>
</evidence>
<dbReference type="GO" id="GO:0008541">
    <property type="term" value="C:proteasome regulatory particle, lid subcomplex"/>
    <property type="evidence" value="ECO:0007669"/>
    <property type="project" value="UniProtKB-ARBA"/>
</dbReference>
<feature type="region of interest" description="Disordered" evidence="1">
    <location>
        <begin position="638"/>
        <end position="661"/>
    </location>
</feature>
<dbReference type="InterPro" id="IPR000717">
    <property type="entry name" value="PCI_dom"/>
</dbReference>
<feature type="compositionally biased region" description="Basic and acidic residues" evidence="1">
    <location>
        <begin position="651"/>
        <end position="661"/>
    </location>
</feature>
<dbReference type="Pfam" id="PF01399">
    <property type="entry name" value="PCI"/>
    <property type="match status" value="1"/>
</dbReference>
<dbReference type="InterPro" id="IPR036390">
    <property type="entry name" value="WH_DNA-bd_sf"/>
</dbReference>
<dbReference type="PANTHER" id="PTHR10678">
    <property type="entry name" value="26S PROTEASOME NON-ATPASE REGULATORY SUBUNIT 11/COP9 SIGNALOSOME COMPLEX SUBUNIT 2"/>
    <property type="match status" value="1"/>
</dbReference>
<feature type="domain" description="PCI" evidence="2">
    <location>
        <begin position="285"/>
        <end position="455"/>
    </location>
</feature>
<feature type="region of interest" description="Disordered" evidence="1">
    <location>
        <begin position="1"/>
        <end position="54"/>
    </location>
</feature>
<gene>
    <name evidence="3" type="ORF">ATY40_BA7504002</name>
</gene>
<reference evidence="3 4" key="1">
    <citation type="submission" date="2016-02" db="EMBL/GenBank/DDBJ databases">
        <title>Comparative genomic and transcriptomic foundation for Pichia pastoris.</title>
        <authorList>
            <person name="Love K.R."/>
            <person name="Shah K.A."/>
            <person name="Whittaker C.A."/>
            <person name="Wu J."/>
            <person name="Bartlett M.C."/>
            <person name="Ma D."/>
            <person name="Leeson R.L."/>
            <person name="Priest M."/>
            <person name="Young S.K."/>
            <person name="Love J.C."/>
        </authorList>
    </citation>
    <scope>NUCLEOTIDE SEQUENCE [LARGE SCALE GENOMIC DNA]</scope>
    <source>
        <strain evidence="3 4">ATCC 28485</strain>
    </source>
</reference>
<feature type="compositionally biased region" description="Acidic residues" evidence="1">
    <location>
        <begin position="497"/>
        <end position="515"/>
    </location>
</feature>
<dbReference type="SUPFAM" id="SSF46785">
    <property type="entry name" value="Winged helix' DNA-binding domain"/>
    <property type="match status" value="1"/>
</dbReference>
<feature type="region of interest" description="Disordered" evidence="1">
    <location>
        <begin position="497"/>
        <end position="524"/>
    </location>
</feature>
<evidence type="ECO:0000313" key="4">
    <source>
        <dbReference type="Proteomes" id="UP000094565"/>
    </source>
</evidence>
<keyword evidence="4" id="KW-1185">Reference proteome</keyword>
<feature type="compositionally biased region" description="Acidic residues" evidence="1">
    <location>
        <begin position="1"/>
        <end position="32"/>
    </location>
</feature>
<dbReference type="PROSITE" id="PS50250">
    <property type="entry name" value="PCI"/>
    <property type="match status" value="1"/>
</dbReference>
<name>A0A1B2JEQ6_PICPA</name>
<protein>
    <submittedName>
        <fullName evidence="3">BA75_04002T0</fullName>
    </submittedName>
</protein>
<dbReference type="AlphaFoldDB" id="A0A1B2JEQ6"/>
<evidence type="ECO:0000259" key="2">
    <source>
        <dbReference type="PROSITE" id="PS50250"/>
    </source>
</evidence>
<dbReference type="EMBL" id="CP014586">
    <property type="protein sequence ID" value="ANZ76473.1"/>
    <property type="molecule type" value="Genomic_DNA"/>
</dbReference>
<dbReference type="OrthoDB" id="194139at2759"/>